<name>A0A8E2WFK0_RHILI</name>
<evidence type="ECO:0000313" key="1">
    <source>
        <dbReference type="EMBL" id="PWJ91694.1"/>
    </source>
</evidence>
<accession>A0A8E2WFK0</accession>
<gene>
    <name evidence="1" type="ORF">C8D77_103392</name>
</gene>
<dbReference type="Proteomes" id="UP000245631">
    <property type="component" value="Unassembled WGS sequence"/>
</dbReference>
<evidence type="ECO:0000313" key="2">
    <source>
        <dbReference type="Proteomes" id="UP000245631"/>
    </source>
</evidence>
<dbReference type="AlphaFoldDB" id="A0A8E2WFK0"/>
<comment type="caution">
    <text evidence="1">The sequence shown here is derived from an EMBL/GenBank/DDBJ whole genome shotgun (WGS) entry which is preliminary data.</text>
</comment>
<reference evidence="1 2" key="1">
    <citation type="submission" date="2018-05" db="EMBL/GenBank/DDBJ databases">
        <title>Genomic Encyclopedia of Type Strains, Phase IV (KMG-IV): sequencing the most valuable type-strain genomes for metagenomic binning, comparative biology and taxonomic classification.</title>
        <authorList>
            <person name="Goeker M."/>
        </authorList>
    </citation>
    <scope>NUCLEOTIDE SEQUENCE [LARGE SCALE GENOMIC DNA]</scope>
    <source>
        <strain evidence="1 2">DSM 2626</strain>
    </source>
</reference>
<sequence>MHRFSDQTVGTLASVPGIGATLPAWGVLLAGDRGRRGKHAAQFGAYISNQRYINGYNATFQCRDGNRTPIDVPAPFCAGTFDRCGAKRMRVETALAQLLRMIHRRALKLATLPDDERDPHYDLIRLSCCGAAELIGQSPDRAAVTANSMVEFTRAMVGIIETSRVLNAGRSDQWARSDSSTVWQPGRSQ</sequence>
<organism evidence="1 2">
    <name type="scientific">Rhizobium loti</name>
    <name type="common">Mesorhizobium loti</name>
    <dbReference type="NCBI Taxonomy" id="381"/>
    <lineage>
        <taxon>Bacteria</taxon>
        <taxon>Pseudomonadati</taxon>
        <taxon>Pseudomonadota</taxon>
        <taxon>Alphaproteobacteria</taxon>
        <taxon>Hyphomicrobiales</taxon>
        <taxon>Phyllobacteriaceae</taxon>
        <taxon>Mesorhizobium</taxon>
    </lineage>
</organism>
<proteinExistence type="predicted"/>
<dbReference type="EMBL" id="QGGH01000003">
    <property type="protein sequence ID" value="PWJ91694.1"/>
    <property type="molecule type" value="Genomic_DNA"/>
</dbReference>
<protein>
    <submittedName>
        <fullName evidence="1">Uncharacterized protein</fullName>
    </submittedName>
</protein>